<dbReference type="InterPro" id="IPR017896">
    <property type="entry name" value="4Fe4S_Fe-S-bd"/>
</dbReference>
<proteinExistence type="predicted"/>
<dbReference type="EMBL" id="FOOI01000007">
    <property type="protein sequence ID" value="SFG65221.1"/>
    <property type="molecule type" value="Genomic_DNA"/>
</dbReference>
<comment type="cofactor">
    <cofactor evidence="6">
        <name>[4Fe-4S] cluster</name>
        <dbReference type="ChEBI" id="CHEBI:49883"/>
    </cofactor>
    <text evidence="6">Binds 2 [4Fe-4S] clusters.</text>
</comment>
<feature type="domain" description="4Fe-4S ferredoxin-type" evidence="8">
    <location>
        <begin position="94"/>
        <end position="117"/>
    </location>
</feature>
<keyword evidence="5 6" id="KW-0411">Iron-sulfur</keyword>
<dbReference type="EC" id="1.1.99.14" evidence="6"/>
<evidence type="ECO:0000256" key="4">
    <source>
        <dbReference type="ARBA" id="ARBA00023004"/>
    </source>
</evidence>
<dbReference type="InterPro" id="IPR012257">
    <property type="entry name" value="Glc_ox_4Fe-4S"/>
</dbReference>
<evidence type="ECO:0000256" key="6">
    <source>
        <dbReference type="PIRNR" id="PIRNR000139"/>
    </source>
</evidence>
<dbReference type="PIRSF" id="PIRSF000139">
    <property type="entry name" value="Glc_ox_4Fe-4S"/>
    <property type="match status" value="1"/>
</dbReference>
<dbReference type="Pfam" id="PF02754">
    <property type="entry name" value="CCG"/>
    <property type="match status" value="2"/>
</dbReference>
<evidence type="ECO:0000256" key="1">
    <source>
        <dbReference type="ARBA" id="ARBA00022485"/>
    </source>
</evidence>
<dbReference type="InterPro" id="IPR017900">
    <property type="entry name" value="4Fe4S_Fe_S_CS"/>
</dbReference>
<dbReference type="Proteomes" id="UP000199052">
    <property type="component" value="Unassembled WGS sequence"/>
</dbReference>
<dbReference type="PANTHER" id="PTHR32479">
    <property type="entry name" value="GLYCOLATE OXIDASE IRON-SULFUR SUBUNIT"/>
    <property type="match status" value="1"/>
</dbReference>
<reference evidence="10 11" key="1">
    <citation type="submission" date="2016-10" db="EMBL/GenBank/DDBJ databases">
        <authorList>
            <person name="de Groot N.N."/>
        </authorList>
    </citation>
    <scope>NUCLEOTIDE SEQUENCE [LARGE SCALE GENOMIC DNA]</scope>
    <source>
        <strain evidence="10 11">CPCC 202808</strain>
    </source>
</reference>
<keyword evidence="2 6" id="KW-0479">Metal-binding</keyword>
<evidence type="ECO:0000256" key="3">
    <source>
        <dbReference type="ARBA" id="ARBA00022737"/>
    </source>
</evidence>
<dbReference type="STRING" id="504797.SAMN05421678_107228"/>
<dbReference type="OrthoDB" id="9770306at2"/>
<comment type="catalytic activity">
    <reaction evidence="6">
        <text>glycolate + A = glyoxylate + AH2</text>
        <dbReference type="Rhea" id="RHEA:21264"/>
        <dbReference type="ChEBI" id="CHEBI:13193"/>
        <dbReference type="ChEBI" id="CHEBI:17499"/>
        <dbReference type="ChEBI" id="CHEBI:29805"/>
        <dbReference type="ChEBI" id="CHEBI:36655"/>
        <dbReference type="EC" id="1.1.99.14"/>
    </reaction>
</comment>
<evidence type="ECO:0000259" key="8">
    <source>
        <dbReference type="PROSITE" id="PS51379"/>
    </source>
</evidence>
<dbReference type="Pfam" id="PF13183">
    <property type="entry name" value="Fer4_8"/>
    <property type="match status" value="1"/>
</dbReference>
<comment type="catalytic activity">
    <reaction evidence="6">
        <text>(R)-lactate + A = pyruvate + AH2</text>
        <dbReference type="Rhea" id="RHEA:15089"/>
        <dbReference type="ChEBI" id="CHEBI:13193"/>
        <dbReference type="ChEBI" id="CHEBI:15361"/>
        <dbReference type="ChEBI" id="CHEBI:16004"/>
        <dbReference type="ChEBI" id="CHEBI:17499"/>
    </reaction>
</comment>
<evidence type="ECO:0000313" key="10">
    <source>
        <dbReference type="EMBL" id="SFG65221.1"/>
    </source>
</evidence>
<reference evidence="9 12" key="2">
    <citation type="submission" date="2020-07" db="EMBL/GenBank/DDBJ databases">
        <title>Sequencing the genomes of 1000 actinobacteria strains.</title>
        <authorList>
            <person name="Klenk H.-P."/>
        </authorList>
    </citation>
    <scope>NUCLEOTIDE SEQUENCE [LARGE SCALE GENOMIC DNA]</scope>
    <source>
        <strain evidence="9 12">DSM 45117</strain>
    </source>
</reference>
<evidence type="ECO:0000256" key="5">
    <source>
        <dbReference type="ARBA" id="ARBA00023014"/>
    </source>
</evidence>
<keyword evidence="12" id="KW-1185">Reference proteome</keyword>
<evidence type="ECO:0000256" key="7">
    <source>
        <dbReference type="SAM" id="MobiDB-lite"/>
    </source>
</evidence>
<comment type="function">
    <text evidence="6">Component of a complex that catalyzes the oxidation of glycolate to glyoxylate.</text>
</comment>
<dbReference type="PROSITE" id="PS51379">
    <property type="entry name" value="4FE4S_FER_2"/>
    <property type="match status" value="2"/>
</dbReference>
<dbReference type="SUPFAM" id="SSF54862">
    <property type="entry name" value="4Fe-4S ferredoxins"/>
    <property type="match status" value="1"/>
</dbReference>
<dbReference type="EMBL" id="JACBZA010000001">
    <property type="protein sequence ID" value="NYH83122.1"/>
    <property type="molecule type" value="Genomic_DNA"/>
</dbReference>
<feature type="domain" description="4Fe-4S ferredoxin-type" evidence="8">
    <location>
        <begin position="42"/>
        <end position="72"/>
    </location>
</feature>
<feature type="region of interest" description="Disordered" evidence="7">
    <location>
        <begin position="1"/>
        <end position="41"/>
    </location>
</feature>
<dbReference type="RefSeq" id="WP_092883717.1">
    <property type="nucleotide sequence ID" value="NZ_FOOI01000007.1"/>
</dbReference>
<evidence type="ECO:0000313" key="9">
    <source>
        <dbReference type="EMBL" id="NYH83122.1"/>
    </source>
</evidence>
<keyword evidence="6" id="KW-0249">Electron transport</keyword>
<keyword evidence="3" id="KW-0677">Repeat</keyword>
<name>A0A1I2TSA0_9ACTN</name>
<dbReference type="InterPro" id="IPR004017">
    <property type="entry name" value="Cys_rich_dom"/>
</dbReference>
<dbReference type="PROSITE" id="PS00198">
    <property type="entry name" value="4FE4S_FER_1"/>
    <property type="match status" value="2"/>
</dbReference>
<gene>
    <name evidence="9" type="ORF">FHR37_001973</name>
    <name evidence="10" type="ORF">SAMN05421678_107228</name>
</gene>
<dbReference type="GO" id="GO:0051539">
    <property type="term" value="F:4 iron, 4 sulfur cluster binding"/>
    <property type="evidence" value="ECO:0007669"/>
    <property type="project" value="UniProtKB-UniRule"/>
</dbReference>
<dbReference type="Proteomes" id="UP000533017">
    <property type="component" value="Unassembled WGS sequence"/>
</dbReference>
<evidence type="ECO:0000313" key="12">
    <source>
        <dbReference type="Proteomes" id="UP000533017"/>
    </source>
</evidence>
<keyword evidence="6" id="KW-0813">Transport</keyword>
<organism evidence="10 11">
    <name type="scientific">Actinopolymorpha cephalotaxi</name>
    <dbReference type="NCBI Taxonomy" id="504797"/>
    <lineage>
        <taxon>Bacteria</taxon>
        <taxon>Bacillati</taxon>
        <taxon>Actinomycetota</taxon>
        <taxon>Actinomycetes</taxon>
        <taxon>Propionibacteriales</taxon>
        <taxon>Actinopolymorphaceae</taxon>
        <taxon>Actinopolymorpha</taxon>
    </lineage>
</organism>
<dbReference type="AlphaFoldDB" id="A0A1I2TSA0"/>
<evidence type="ECO:0000313" key="11">
    <source>
        <dbReference type="Proteomes" id="UP000199052"/>
    </source>
</evidence>
<dbReference type="GO" id="GO:0019154">
    <property type="term" value="F:glycolate dehydrogenase activity"/>
    <property type="evidence" value="ECO:0007669"/>
    <property type="project" value="UniProtKB-EC"/>
</dbReference>
<dbReference type="PANTHER" id="PTHR32479:SF17">
    <property type="entry name" value="GLYCOLATE OXIDASE IRON-SULFUR SUBUNIT"/>
    <property type="match status" value="1"/>
</dbReference>
<dbReference type="GO" id="GO:0046872">
    <property type="term" value="F:metal ion binding"/>
    <property type="evidence" value="ECO:0007669"/>
    <property type="project" value="UniProtKB-UniRule"/>
</dbReference>
<evidence type="ECO:0000256" key="2">
    <source>
        <dbReference type="ARBA" id="ARBA00022723"/>
    </source>
</evidence>
<keyword evidence="4 6" id="KW-0408">Iron</keyword>
<sequence length="481" mass="51966">MTDHLAQPAPAGDAGSEDIFGHLHPSAGEGRADGPGNFDAHHPPDKELLDDCVHCGFCLPTCPTYALWGEEMDSPRGRIYLMDLVREGSASFDDQLVRHFDTCLGCMACVTACPSGVQYDKLLESMRPQIERHHERGWADRTFRELVFALFPHPRRLRLAAIGGLAYQRSGLPGLLRRGRLLDRLPARLRALESLLPPIRARDLVADPPERVAAVGTPRRKVAVLTGCVQRVFFSGVNAATVRTLAAEGCEVLIPPDQGCCGALSMHTGREPEALTRARDTIATFERYDVDTIVVNVAGCGSTMKEYGTLLRDEPDWAERAAAFSAKVRDVTEVLAELEPRAPRNPIEGRVAYHDACHLGHAQGVRTAPRAMLATIPGLEVVDLPEAELCCGSAGVYNLLEPDAAADLGRRKVANVRSVQPDLVATANPGCLLQIRRHLGDEAPPLLHPVELVDASIRGVSPLPLLPPVPPAPVAAPQDVA</sequence>
<protein>
    <recommendedName>
        <fullName evidence="6">Glycolate oxidase iron-sulfur subunit</fullName>
        <ecNumber evidence="6">1.1.99.14</ecNumber>
    </recommendedName>
</protein>
<keyword evidence="1 6" id="KW-0004">4Fe-4S</keyword>
<dbReference type="InterPro" id="IPR009051">
    <property type="entry name" value="Helical_ferredxn"/>
</dbReference>
<dbReference type="Gene3D" id="1.10.1060.10">
    <property type="entry name" value="Alpha-helical ferredoxin"/>
    <property type="match status" value="1"/>
</dbReference>
<accession>A0A1I2TSA0</accession>